<feature type="compositionally biased region" description="Polar residues" evidence="1">
    <location>
        <begin position="8"/>
        <end position="22"/>
    </location>
</feature>
<feature type="region of interest" description="Disordered" evidence="1">
    <location>
        <begin position="1"/>
        <end position="41"/>
    </location>
</feature>
<evidence type="ECO:0008006" key="4">
    <source>
        <dbReference type="Google" id="ProtNLM"/>
    </source>
</evidence>
<gene>
    <name evidence="2" type="ORF">MCOR33_010965</name>
</gene>
<sequence>MSPMAATRTPTTTGIAARSSTIPEAAIQLNKPSRDPRPISNTAESFLLSNRPSYQARIAAQGNDQPAAAAAATTTTTTPTLTERERRCKAEAKRAERRQKQVMAARIASNPTKPAAPPRSKFFARIEREQRQARAAKVKAANRRIEMRPGIPLAEQRRPDWGMQEARKTEAHNHHVATSEKAQQVAAGAAEKAERRRLALQRANERAMAEREAARERDRQEYGWKTS</sequence>
<proteinExistence type="predicted"/>
<feature type="region of interest" description="Disordered" evidence="1">
    <location>
        <begin position="59"/>
        <end position="119"/>
    </location>
</feature>
<accession>A0ABQ8N6Y0</accession>
<name>A0ABQ8N6Y0_PYRGI</name>
<feature type="compositionally biased region" description="Basic and acidic residues" evidence="1">
    <location>
        <begin position="155"/>
        <end position="173"/>
    </location>
</feature>
<comment type="caution">
    <text evidence="2">The sequence shown here is derived from an EMBL/GenBank/DDBJ whole genome shotgun (WGS) entry which is preliminary data.</text>
</comment>
<feature type="region of interest" description="Disordered" evidence="1">
    <location>
        <begin position="151"/>
        <end position="227"/>
    </location>
</feature>
<dbReference type="EMBL" id="JABSND010000410">
    <property type="protein sequence ID" value="KAI6290906.1"/>
    <property type="molecule type" value="Genomic_DNA"/>
</dbReference>
<feature type="compositionally biased region" description="Low complexity" evidence="1">
    <location>
        <begin position="180"/>
        <end position="190"/>
    </location>
</feature>
<keyword evidence="3" id="KW-1185">Reference proteome</keyword>
<feature type="compositionally biased region" description="Low complexity" evidence="1">
    <location>
        <begin position="66"/>
        <end position="80"/>
    </location>
</feature>
<evidence type="ECO:0000313" key="3">
    <source>
        <dbReference type="Proteomes" id="UP001059893"/>
    </source>
</evidence>
<dbReference type="Proteomes" id="UP001059893">
    <property type="component" value="Unassembled WGS sequence"/>
</dbReference>
<evidence type="ECO:0000313" key="2">
    <source>
        <dbReference type="EMBL" id="KAI6290906.1"/>
    </source>
</evidence>
<organism evidence="2 3">
    <name type="scientific">Pyricularia grisea</name>
    <name type="common">Crabgrass-specific blast fungus</name>
    <name type="synonym">Magnaporthe grisea</name>
    <dbReference type="NCBI Taxonomy" id="148305"/>
    <lineage>
        <taxon>Eukaryota</taxon>
        <taxon>Fungi</taxon>
        <taxon>Dikarya</taxon>
        <taxon>Ascomycota</taxon>
        <taxon>Pezizomycotina</taxon>
        <taxon>Sordariomycetes</taxon>
        <taxon>Sordariomycetidae</taxon>
        <taxon>Magnaporthales</taxon>
        <taxon>Pyriculariaceae</taxon>
        <taxon>Pyricularia</taxon>
    </lineage>
</organism>
<reference evidence="2" key="1">
    <citation type="submission" date="2021-01" db="EMBL/GenBank/DDBJ databases">
        <title>Deciphering the adaptive evolutionary patterns associated with biogeogrpahic diversity in the finger millet blast pathogen Magnaporthe oryzae in Eastern Africa.</title>
        <authorList>
            <person name="Onyema G."/>
            <person name="Shittu T.A."/>
            <person name="Dodsworth S."/>
            <person name="Devilliers S."/>
            <person name="Muthumeenakshi S."/>
            <person name="Sreenivasaprasad S."/>
        </authorList>
    </citation>
    <scope>NUCLEOTIDE SEQUENCE</scope>
    <source>
        <strain evidence="2">D15/s37</strain>
    </source>
</reference>
<protein>
    <recommendedName>
        <fullName evidence="4">TPX2 C-terminal domain-containing protein</fullName>
    </recommendedName>
</protein>
<evidence type="ECO:0000256" key="1">
    <source>
        <dbReference type="SAM" id="MobiDB-lite"/>
    </source>
</evidence>
<feature type="compositionally biased region" description="Basic and acidic residues" evidence="1">
    <location>
        <begin position="191"/>
        <end position="227"/>
    </location>
</feature>
<feature type="compositionally biased region" description="Basic and acidic residues" evidence="1">
    <location>
        <begin position="82"/>
        <end position="94"/>
    </location>
</feature>